<dbReference type="RefSeq" id="WP_264603166.1">
    <property type="nucleotide sequence ID" value="NZ_JAOQNS010000013.1"/>
</dbReference>
<organism evidence="4 5">
    <name type="scientific">Rhodobium gokarnense</name>
    <dbReference type="NCBI Taxonomy" id="364296"/>
    <lineage>
        <taxon>Bacteria</taxon>
        <taxon>Pseudomonadati</taxon>
        <taxon>Pseudomonadota</taxon>
        <taxon>Alphaproteobacteria</taxon>
        <taxon>Hyphomicrobiales</taxon>
        <taxon>Rhodobiaceae</taxon>
        <taxon>Rhodobium</taxon>
    </lineage>
</organism>
<evidence type="ECO:0000313" key="5">
    <source>
        <dbReference type="Proteomes" id="UP001209755"/>
    </source>
</evidence>
<evidence type="ECO:0000256" key="2">
    <source>
        <dbReference type="SAM" id="Phobius"/>
    </source>
</evidence>
<reference evidence="5" key="1">
    <citation type="submission" date="2023-07" db="EMBL/GenBank/DDBJ databases">
        <title>Genome sequencing of Purple Non-Sulfur Bacteria from various extreme environments.</title>
        <authorList>
            <person name="Mayer M."/>
        </authorList>
    </citation>
    <scope>NUCLEOTIDE SEQUENCE [LARGE SCALE GENOMIC DNA]</scope>
    <source>
        <strain evidence="5">DSM 17935</strain>
    </source>
</reference>
<dbReference type="Proteomes" id="UP001209755">
    <property type="component" value="Unassembled WGS sequence"/>
</dbReference>
<dbReference type="InterPro" id="IPR050393">
    <property type="entry name" value="MFP_Efflux_Pump"/>
</dbReference>
<sequence length="313" mass="33709">MILFLTLCYIAVVFLLVKLRVLPASRWVKLSPLGFMLLAFLFLFVPMQWGAPAGGVQVLRHTVQIVPNVAGQVIEVPVRPNTPVKKGDVLFRIDPAQYQAKVDQLTAQLGFATLRLGQFTQLERRQAGSKFQVEEAEANVEGLKAQLANARWEFDNTVVTAPADGFVTNVALRPGARVAAMPLAPVMAFVDTSETVVAMQVQQIHLRHIAPGQPAEVTFKAIPGEVYAATVEQIVPATVMGQVAPSGAAATTTQLGAAPFAVRLKLDDPSVADALPAGTNGGAAIYTSSVRPAHIIRRVMLRMDAWLNYVVPI</sequence>
<gene>
    <name evidence="4" type="ORF">M2319_003948</name>
</gene>
<name>A0ABT3HGR2_9HYPH</name>
<feature type="domain" description="Multidrug resistance protein MdtA-like barrel-sandwich hybrid" evidence="3">
    <location>
        <begin position="62"/>
        <end position="180"/>
    </location>
</feature>
<accession>A0ABT3HGR2</accession>
<keyword evidence="5" id="KW-1185">Reference proteome</keyword>
<dbReference type="NCBIfam" id="TIGR01730">
    <property type="entry name" value="RND_mfp"/>
    <property type="match status" value="1"/>
</dbReference>
<feature type="transmembrane region" description="Helical" evidence="2">
    <location>
        <begin position="33"/>
        <end position="51"/>
    </location>
</feature>
<evidence type="ECO:0000259" key="3">
    <source>
        <dbReference type="Pfam" id="PF25917"/>
    </source>
</evidence>
<keyword evidence="2" id="KW-0812">Transmembrane</keyword>
<dbReference type="PANTHER" id="PTHR30367">
    <property type="entry name" value="P-HYDROXYBENZOIC ACID EFFLUX PUMP SUBUNIT AAEA-RELATED"/>
    <property type="match status" value="1"/>
</dbReference>
<evidence type="ECO:0000256" key="1">
    <source>
        <dbReference type="ARBA" id="ARBA00009477"/>
    </source>
</evidence>
<dbReference type="SUPFAM" id="SSF111369">
    <property type="entry name" value="HlyD-like secretion proteins"/>
    <property type="match status" value="1"/>
</dbReference>
<comment type="caution">
    <text evidence="4">The sequence shown here is derived from an EMBL/GenBank/DDBJ whole genome shotgun (WGS) entry which is preliminary data.</text>
</comment>
<protein>
    <submittedName>
        <fullName evidence="4">Multidrug resistance efflux pump</fullName>
    </submittedName>
</protein>
<keyword evidence="2" id="KW-1133">Transmembrane helix</keyword>
<dbReference type="InterPro" id="IPR058625">
    <property type="entry name" value="MdtA-like_BSH"/>
</dbReference>
<evidence type="ECO:0000313" key="4">
    <source>
        <dbReference type="EMBL" id="MCW2309592.1"/>
    </source>
</evidence>
<dbReference type="Gene3D" id="2.40.50.100">
    <property type="match status" value="1"/>
</dbReference>
<keyword evidence="2" id="KW-0472">Membrane</keyword>
<proteinExistence type="inferred from homology"/>
<dbReference type="EMBL" id="JAOQNS010000013">
    <property type="protein sequence ID" value="MCW2309592.1"/>
    <property type="molecule type" value="Genomic_DNA"/>
</dbReference>
<dbReference type="PANTHER" id="PTHR30367:SF1">
    <property type="entry name" value="MULTIDRUG RESISTANCE PROTEIN MDTN"/>
    <property type="match status" value="1"/>
</dbReference>
<dbReference type="InterPro" id="IPR006143">
    <property type="entry name" value="RND_pump_MFP"/>
</dbReference>
<dbReference type="Gene3D" id="2.40.30.170">
    <property type="match status" value="1"/>
</dbReference>
<comment type="similarity">
    <text evidence="1">Belongs to the membrane fusion protein (MFP) (TC 8.A.1) family.</text>
</comment>
<dbReference type="Pfam" id="PF25917">
    <property type="entry name" value="BSH_RND"/>
    <property type="match status" value="1"/>
</dbReference>